<feature type="domain" description="Type I restriction modification DNA specificity" evidence="4">
    <location>
        <begin position="39"/>
        <end position="190"/>
    </location>
</feature>
<proteinExistence type="inferred from homology"/>
<dbReference type="PANTHER" id="PTHR30408:SF12">
    <property type="entry name" value="TYPE I RESTRICTION ENZYME MJAVIII SPECIFICITY SUBUNIT"/>
    <property type="match status" value="1"/>
</dbReference>
<evidence type="ECO:0000259" key="4">
    <source>
        <dbReference type="Pfam" id="PF01420"/>
    </source>
</evidence>
<protein>
    <submittedName>
        <fullName evidence="5">Restriction endonuclease subunit S</fullName>
    </submittedName>
</protein>
<keyword evidence="2" id="KW-0680">Restriction system</keyword>
<dbReference type="GO" id="GO:0009307">
    <property type="term" value="P:DNA restriction-modification system"/>
    <property type="evidence" value="ECO:0007669"/>
    <property type="project" value="UniProtKB-KW"/>
</dbReference>
<dbReference type="Gene3D" id="1.10.287.1120">
    <property type="entry name" value="Bipartite methylase S protein"/>
    <property type="match status" value="1"/>
</dbReference>
<dbReference type="SUPFAM" id="SSF116734">
    <property type="entry name" value="DNA methylase specificity domain"/>
    <property type="match status" value="2"/>
</dbReference>
<comment type="caution">
    <text evidence="5">The sequence shown here is derived from an EMBL/GenBank/DDBJ whole genome shotgun (WGS) entry which is preliminary data.</text>
</comment>
<evidence type="ECO:0000256" key="3">
    <source>
        <dbReference type="ARBA" id="ARBA00023125"/>
    </source>
</evidence>
<keyword evidence="5" id="KW-0255">Endonuclease</keyword>
<dbReference type="GO" id="GO:0003677">
    <property type="term" value="F:DNA binding"/>
    <property type="evidence" value="ECO:0007669"/>
    <property type="project" value="UniProtKB-KW"/>
</dbReference>
<reference evidence="5 6" key="1">
    <citation type="submission" date="2020-06" db="EMBL/GenBank/DDBJ databases">
        <title>High-quality draft genome of sulfate reducer Desulfobacter latus type strain AcrS2 isolated from marine sediment.</title>
        <authorList>
            <person name="Hoppe M."/>
            <person name="Larsen C.K."/>
            <person name="Marshall I.P.G."/>
            <person name="Schramm A."/>
            <person name="Marietou A.G."/>
        </authorList>
    </citation>
    <scope>NUCLEOTIDE SEQUENCE [LARGE SCALE GENOMIC DNA]</scope>
    <source>
        <strain evidence="5 6">AcRS2</strain>
    </source>
</reference>
<dbReference type="RefSeq" id="WP_178365134.1">
    <property type="nucleotide sequence ID" value="NZ_JACADJ010000003.1"/>
</dbReference>
<keyword evidence="5" id="KW-0540">Nuclease</keyword>
<name>A0A850SUI6_9BACT</name>
<feature type="domain" description="Type I restriction modification DNA specificity" evidence="4">
    <location>
        <begin position="260"/>
        <end position="406"/>
    </location>
</feature>
<evidence type="ECO:0000256" key="2">
    <source>
        <dbReference type="ARBA" id="ARBA00022747"/>
    </source>
</evidence>
<evidence type="ECO:0000313" key="5">
    <source>
        <dbReference type="EMBL" id="NWH03680.1"/>
    </source>
</evidence>
<evidence type="ECO:0000256" key="1">
    <source>
        <dbReference type="ARBA" id="ARBA00010923"/>
    </source>
</evidence>
<keyword evidence="5" id="KW-0378">Hydrolase</keyword>
<keyword evidence="3" id="KW-0238">DNA-binding</keyword>
<dbReference type="Proteomes" id="UP000553343">
    <property type="component" value="Unassembled WGS sequence"/>
</dbReference>
<dbReference type="EMBL" id="JACADJ010000003">
    <property type="protein sequence ID" value="NWH03680.1"/>
    <property type="molecule type" value="Genomic_DNA"/>
</dbReference>
<dbReference type="AlphaFoldDB" id="A0A850SUI6"/>
<evidence type="ECO:0000313" key="6">
    <source>
        <dbReference type="Proteomes" id="UP000553343"/>
    </source>
</evidence>
<dbReference type="CDD" id="cd17243">
    <property type="entry name" value="RMtype1_S_AchA6I-TRD2-CR2_like"/>
    <property type="match status" value="1"/>
</dbReference>
<gene>
    <name evidence="5" type="ORF">HXW94_01490</name>
</gene>
<dbReference type="Pfam" id="PF01420">
    <property type="entry name" value="Methylase_S"/>
    <property type="match status" value="2"/>
</dbReference>
<dbReference type="Gene3D" id="3.90.220.20">
    <property type="entry name" value="DNA methylase specificity domains"/>
    <property type="match status" value="2"/>
</dbReference>
<sequence>MENEWIITKIDDLKADSKGSIAIGPFGSRMKSDCYVDSGIPVIRGTNITGGPNFEGEFVYITEEKADTLGSSNVYQDDLIFPHRGAIGEVGILLYDKRFVLSSSLMKITCDPQKAFPKYLYYFFKSHIGKHELLKNASQVGTPGIGQPLTSLRNIELNLPPLSEQKTIAHTLGSLDNKIELNRQMNATLEGMAQALFKSWFVDFDPVIDNALAAGNPIPEAFAARAETRRKALAHGSANREVAKQFPAAFQFTEEMGWIPEGWEISQLHTLIDLIGGGTPKTSVDEYWNGSIPWFSVVDAPNNSDVFVIDTDKKITELGLEQSSTKILREGSTIISARGTVGKCALVGKEMAMNQSCYGIHGANGIADIYTYYTIRQFVSDLQHRGHGSVFNTITRDTFQSIYVPFGKVELTRKFDQDVNPLLKRIRFNLCHNTELTNLRDTLLPKLISGEIRIPEAEKITEEALA</sequence>
<accession>A0A850SUI6</accession>
<comment type="similarity">
    <text evidence="1">Belongs to the type-I restriction system S methylase family.</text>
</comment>
<dbReference type="GO" id="GO:0004519">
    <property type="term" value="F:endonuclease activity"/>
    <property type="evidence" value="ECO:0007669"/>
    <property type="project" value="UniProtKB-KW"/>
</dbReference>
<keyword evidence="6" id="KW-1185">Reference proteome</keyword>
<dbReference type="InterPro" id="IPR000055">
    <property type="entry name" value="Restrct_endonuc_typeI_TRD"/>
</dbReference>
<dbReference type="InterPro" id="IPR052021">
    <property type="entry name" value="Type-I_RS_S_subunit"/>
</dbReference>
<dbReference type="PANTHER" id="PTHR30408">
    <property type="entry name" value="TYPE-1 RESTRICTION ENZYME ECOKI SPECIFICITY PROTEIN"/>
    <property type="match status" value="1"/>
</dbReference>
<dbReference type="InterPro" id="IPR044946">
    <property type="entry name" value="Restrct_endonuc_typeI_TRD_sf"/>
</dbReference>
<organism evidence="5 6">
    <name type="scientific">Desulfobacter latus</name>
    <dbReference type="NCBI Taxonomy" id="2292"/>
    <lineage>
        <taxon>Bacteria</taxon>
        <taxon>Pseudomonadati</taxon>
        <taxon>Thermodesulfobacteriota</taxon>
        <taxon>Desulfobacteria</taxon>
        <taxon>Desulfobacterales</taxon>
        <taxon>Desulfobacteraceae</taxon>
        <taxon>Desulfobacter</taxon>
    </lineage>
</organism>